<evidence type="ECO:0000313" key="1">
    <source>
        <dbReference type="EMBL" id="HEA86697.1"/>
    </source>
</evidence>
<name>A0A7C1NEF7_UNCW3</name>
<reference evidence="1" key="1">
    <citation type="journal article" date="2020" name="mSystems">
        <title>Genome- and Community-Level Interaction Insights into Carbon Utilization and Element Cycling Functions of Hydrothermarchaeota in Hydrothermal Sediment.</title>
        <authorList>
            <person name="Zhou Z."/>
            <person name="Liu Y."/>
            <person name="Xu W."/>
            <person name="Pan J."/>
            <person name="Luo Z.H."/>
            <person name="Li M."/>
        </authorList>
    </citation>
    <scope>NUCLEOTIDE SEQUENCE [LARGE SCALE GENOMIC DNA]</scope>
    <source>
        <strain evidence="1">SpSt-265</strain>
    </source>
</reference>
<organism evidence="1">
    <name type="scientific">candidate division WOR-3 bacterium</name>
    <dbReference type="NCBI Taxonomy" id="2052148"/>
    <lineage>
        <taxon>Bacteria</taxon>
        <taxon>Bacteria division WOR-3</taxon>
    </lineage>
</organism>
<protein>
    <recommendedName>
        <fullName evidence="2">WD40 repeat domain-containing protein</fullName>
    </recommendedName>
</protein>
<dbReference type="EMBL" id="DSLG01000002">
    <property type="protein sequence ID" value="HEA86697.1"/>
    <property type="molecule type" value="Genomic_DNA"/>
</dbReference>
<gene>
    <name evidence="1" type="ORF">ENP94_01640</name>
</gene>
<comment type="caution">
    <text evidence="1">The sequence shown here is derived from an EMBL/GenBank/DDBJ whole genome shotgun (WGS) entry which is preliminary data.</text>
</comment>
<sequence length="252" mass="28847">MIQERSRSDQRAETIKPIRTIFLSTEIQDFCRDGNNFLLLEQSGARIIAYDSEFTVAETIPISISILSPRGIYADRFYIYLYDEQTIYRLSRDSRLIQPLVHNVRVSGVIQYAPGELLVSDKERKQVWLKTLFGESRGFLDRSDVKNPGALTLFSDGSYGLIANGERLVKFNRAGIITGDWKLSQSVDLLTSDFKDRVLLMRRGKSKLWVLSASLAEYSLHDVSNPVQIQCLGNRIFVLDNYRRIVVYPLPD</sequence>
<evidence type="ECO:0008006" key="2">
    <source>
        <dbReference type="Google" id="ProtNLM"/>
    </source>
</evidence>
<proteinExistence type="predicted"/>
<dbReference type="AlphaFoldDB" id="A0A7C1NEF7"/>
<dbReference type="SUPFAM" id="SSF101898">
    <property type="entry name" value="NHL repeat"/>
    <property type="match status" value="1"/>
</dbReference>
<accession>A0A7C1NEF7</accession>